<evidence type="ECO:0008006" key="4">
    <source>
        <dbReference type="Google" id="ProtNLM"/>
    </source>
</evidence>
<dbReference type="RefSeq" id="WP_015332322.1">
    <property type="nucleotide sequence ID" value="NC_020054.1"/>
</dbReference>
<organism evidence="2 3">
    <name type="scientific">Fibrella aestuarina BUZ 2</name>
    <dbReference type="NCBI Taxonomy" id="1166018"/>
    <lineage>
        <taxon>Bacteria</taxon>
        <taxon>Pseudomonadati</taxon>
        <taxon>Bacteroidota</taxon>
        <taxon>Cytophagia</taxon>
        <taxon>Cytophagales</taxon>
        <taxon>Spirosomataceae</taxon>
        <taxon>Fibrella</taxon>
    </lineage>
</organism>
<dbReference type="Pfam" id="PF13730">
    <property type="entry name" value="HTH_36"/>
    <property type="match status" value="1"/>
</dbReference>
<dbReference type="Proteomes" id="UP000011058">
    <property type="component" value="Chromosome"/>
</dbReference>
<proteinExistence type="predicted"/>
<feature type="region of interest" description="Disordered" evidence="1">
    <location>
        <begin position="332"/>
        <end position="363"/>
    </location>
</feature>
<gene>
    <name evidence="2" type="ORF">FAES_3214</name>
</gene>
<reference evidence="2 3" key="1">
    <citation type="journal article" date="2012" name="J. Bacteriol.">
        <title>Genome Sequence of Fibrella aestuarina BUZ 2T, a Filamentous Marine Bacterium.</title>
        <authorList>
            <person name="Filippini M."/>
            <person name="Qi W."/>
            <person name="Blom J."/>
            <person name="Goesmann A."/>
            <person name="Smits T.H."/>
            <person name="Bagheri H.C."/>
        </authorList>
    </citation>
    <scope>NUCLEOTIDE SEQUENCE [LARGE SCALE GENOMIC DNA]</scope>
    <source>
        <strain evidence="3">BUZ 2T</strain>
    </source>
</reference>
<sequence length="363" mass="40015">MDSASQKGVFIPNDILDLIDLSDQEKMVLAQICYRARHNGGICTDTNDQLAAVTRHHPNSIARAITTLEDIGTLTRGRIGRDRTLTPTTVLVMAVDGMDSASFPTASYVPPPGLYPPLSLNNLLHQPSPSVNVGLTTCEPSTLTNGVGSLHNLLNQSQQLVNGALTKSEATLIIKRNIKLKKGARAGGKQSVKPQSKKEGKQIVKPQGPPQAVTPPPQQPPPAAPTPPTPSPPASLQPASAPLPHWETQEPQNRPQIVDRLHYWHQKILTQETEYLAGMESTLKPASREVMLERIAAFFQEQISKNKKHRDYSDCTSHLWDWARRQFEKHQYKRHEQAPTNTDPTSRTRADLGGRDYSDAGGW</sequence>
<dbReference type="HOGENOM" id="CLU_762362_0_0_10"/>
<dbReference type="EMBL" id="HE796683">
    <property type="protein sequence ID" value="CCH01223.1"/>
    <property type="molecule type" value="Genomic_DNA"/>
</dbReference>
<protein>
    <recommendedName>
        <fullName evidence="4">Helix-turn-helix domain-containing protein</fullName>
    </recommendedName>
</protein>
<dbReference type="AlphaFoldDB" id="I0KAS0"/>
<keyword evidence="3" id="KW-1185">Reference proteome</keyword>
<dbReference type="PATRIC" id="fig|1166018.3.peg.4988"/>
<feature type="compositionally biased region" description="Pro residues" evidence="1">
    <location>
        <begin position="207"/>
        <end position="235"/>
    </location>
</feature>
<dbReference type="KEGG" id="fae:FAES_3214"/>
<evidence type="ECO:0000256" key="1">
    <source>
        <dbReference type="SAM" id="MobiDB-lite"/>
    </source>
</evidence>
<feature type="compositionally biased region" description="Basic and acidic residues" evidence="1">
    <location>
        <begin position="346"/>
        <end position="363"/>
    </location>
</feature>
<evidence type="ECO:0000313" key="3">
    <source>
        <dbReference type="Proteomes" id="UP000011058"/>
    </source>
</evidence>
<name>I0KAS0_9BACT</name>
<dbReference type="STRING" id="1166018.FAES_3214"/>
<accession>I0KAS0</accession>
<evidence type="ECO:0000313" key="2">
    <source>
        <dbReference type="EMBL" id="CCH01223.1"/>
    </source>
</evidence>
<feature type="region of interest" description="Disordered" evidence="1">
    <location>
        <begin position="183"/>
        <end position="251"/>
    </location>
</feature>